<dbReference type="Gene3D" id="3.30.70.1320">
    <property type="entry name" value="Multidrug efflux transporter AcrB pore domain like"/>
    <property type="match status" value="1"/>
</dbReference>
<dbReference type="InterPro" id="IPR027463">
    <property type="entry name" value="AcrB_DN_DC_subdom"/>
</dbReference>
<evidence type="ECO:0000256" key="8">
    <source>
        <dbReference type="SAM" id="Phobius"/>
    </source>
</evidence>
<evidence type="ECO:0000256" key="2">
    <source>
        <dbReference type="ARBA" id="ARBA00022448"/>
    </source>
</evidence>
<keyword evidence="5 8" id="KW-0812">Transmembrane</keyword>
<dbReference type="Pfam" id="PF00873">
    <property type="entry name" value="ACR_tran"/>
    <property type="match status" value="1"/>
</dbReference>
<dbReference type="InterPro" id="IPR001036">
    <property type="entry name" value="Acrflvin-R"/>
</dbReference>
<dbReference type="Gene3D" id="3.30.2090.10">
    <property type="entry name" value="Multidrug efflux transporter AcrB TolC docking domain, DN and DC subdomains"/>
    <property type="match status" value="2"/>
</dbReference>
<sequence length="1036" mass="114480">MKLTEICIRRPVLSTVLSLIIVLVGAVTWSRLQVRQYPNVDQPKISVITAFEGASPEIVEAQVTKPLEDQLSGIEGLNTITSRSQAEESRITLTFNLNRSIEAAANDVRDRIGRIKNKLPADAEDPRIKKADADALPFIYIALYSDKLSTKDIADYAYRYLESQLEVINGVSSVEIFGGGEYEMHLVLDPVKLAGYKITAEDVANALKQQNVEKPAGKLISKEQEILVTTKAPLISERQFNNLIIGEREGYLIRLSDVGFAEMKSDDTRNKVFFNGKNAVAIGLTKQSVANPLDIAQDLKKQLPHIQETLPKGMKIEIANDKTIFIERTIQNVYQTLFEATILVILVILVFLRSFRAIIIPIVAIPVSLIGSFFIIYLFNFTINTLTLLALVLAIGLVVDDAIVMLENIYRYIEKGMSPIAAAFKGAKEISFAVIAMTITLAAVYAPITLSPGMTGILFTEFALTLAGAVILSGFVALTISPMMCGRLLHPHGKDSIKKSDRFYVLKKLWKDLGVKGDLYLDKIDSFYAKILRKALDRKFLVLISAGFISALGYLIVMRIPTELVPREDQGIVNVRAIPPYSANLQFVDRYMKQVDEILKGVPEITTRLTLVSVPGESTALNLLKPWEDRKRSSKEIAESLRDPLDEVPGLQLVASMGGKSLLGSGISESPFEMVVQTTKSYEDLIISVDPLMHILTQQLKLQRLEGDFSNEGQEYVVTVDRDKAASLGIEIATIASTLDTLISGRPASFFKRENKRYNVKVEVEESFRKSPDDILGLYIRSTKDRKETMVPLSELITISKRLSPTEINHFGGLRAITLTARLDAGASLGTTLQKAKDISYMSLPDGYRIDFGGESRRFLEESSNVTIIFGLALLFIYLVLAAQYESFIDPLIILFSVPMSMASGVFLLWLVPDMTMNLYSQIGLLTLIGLITKHGILIVDFANKLKADGKSKLEAVIESSRLRLRPILMTTFAMVLGALPLALAGGAGMESRQPIGLVIVGGMTLGTLFTLFLVPTVYLLMSRQRAAKDLHGFDS</sequence>
<dbReference type="PANTHER" id="PTHR32063:SF28">
    <property type="entry name" value="BLR2861 PROTEIN"/>
    <property type="match status" value="1"/>
</dbReference>
<comment type="subcellular location">
    <subcellularLocation>
        <location evidence="1">Cell inner membrane</location>
        <topology evidence="1">Multi-pass membrane protein</topology>
    </subcellularLocation>
</comment>
<dbReference type="OrthoDB" id="9806532at2"/>
<dbReference type="KEGG" id="naf:GQ61_04140"/>
<feature type="transmembrane region" description="Helical" evidence="8">
    <location>
        <begin position="919"/>
        <end position="943"/>
    </location>
</feature>
<evidence type="ECO:0000256" key="4">
    <source>
        <dbReference type="ARBA" id="ARBA00022519"/>
    </source>
</evidence>
<dbReference type="GO" id="GO:0042910">
    <property type="term" value="F:xenobiotic transmembrane transporter activity"/>
    <property type="evidence" value="ECO:0007669"/>
    <property type="project" value="TreeGrafter"/>
</dbReference>
<dbReference type="Gene3D" id="1.20.1640.10">
    <property type="entry name" value="Multidrug efflux transporter AcrB transmembrane domain"/>
    <property type="match status" value="2"/>
</dbReference>
<protein>
    <recommendedName>
        <fullName evidence="11">Multidrug transporter AcrB</fullName>
    </recommendedName>
</protein>
<evidence type="ECO:0008006" key="11">
    <source>
        <dbReference type="Google" id="ProtNLM"/>
    </source>
</evidence>
<dbReference type="Proteomes" id="UP000237351">
    <property type="component" value="Chromosome"/>
</dbReference>
<feature type="transmembrane region" description="Helical" evidence="8">
    <location>
        <begin position="12"/>
        <end position="32"/>
    </location>
</feature>
<keyword evidence="3" id="KW-1003">Cell membrane</keyword>
<evidence type="ECO:0000313" key="9">
    <source>
        <dbReference type="EMBL" id="ARN84630.1"/>
    </source>
</evidence>
<feature type="transmembrane region" description="Helical" evidence="8">
    <location>
        <begin position="866"/>
        <end position="885"/>
    </location>
</feature>
<evidence type="ECO:0000256" key="3">
    <source>
        <dbReference type="ARBA" id="ARBA00022475"/>
    </source>
</evidence>
<dbReference type="SUPFAM" id="SSF82693">
    <property type="entry name" value="Multidrug efflux transporter AcrB pore domain, PN1, PN2, PC1 and PC2 subdomains"/>
    <property type="match status" value="3"/>
</dbReference>
<dbReference type="EMBL" id="CP008743">
    <property type="protein sequence ID" value="ARN84630.1"/>
    <property type="molecule type" value="Genomic_DNA"/>
</dbReference>
<feature type="transmembrane region" description="Helical" evidence="8">
    <location>
        <begin position="968"/>
        <end position="990"/>
    </location>
</feature>
<dbReference type="Gene3D" id="3.30.70.1430">
    <property type="entry name" value="Multidrug efflux transporter AcrB pore domain"/>
    <property type="match status" value="2"/>
</dbReference>
<feature type="transmembrane region" description="Helical" evidence="8">
    <location>
        <begin position="359"/>
        <end position="379"/>
    </location>
</feature>
<reference evidence="9 10" key="1">
    <citation type="submission" date="2014-06" db="EMBL/GenBank/DDBJ databases">
        <title>The genome of the endonuclear symbiont Nucleicultrix amoebiphila.</title>
        <authorList>
            <person name="Schulz F."/>
            <person name="Horn M."/>
        </authorList>
    </citation>
    <scope>NUCLEOTIDE SEQUENCE [LARGE SCALE GENOMIC DNA]</scope>
    <source>
        <strain evidence="9 10">FS5</strain>
    </source>
</reference>
<evidence type="ECO:0000256" key="5">
    <source>
        <dbReference type="ARBA" id="ARBA00022692"/>
    </source>
</evidence>
<keyword evidence="7 8" id="KW-0472">Membrane</keyword>
<gene>
    <name evidence="9" type="ORF">GQ61_04140</name>
</gene>
<dbReference type="SUPFAM" id="SSF82714">
    <property type="entry name" value="Multidrug efflux transporter AcrB TolC docking domain, DN and DC subdomains"/>
    <property type="match status" value="2"/>
</dbReference>
<evidence type="ECO:0000256" key="1">
    <source>
        <dbReference type="ARBA" id="ARBA00004429"/>
    </source>
</evidence>
<keyword evidence="6 8" id="KW-1133">Transmembrane helix</keyword>
<accession>A0A1W6N425</accession>
<keyword evidence="10" id="KW-1185">Reference proteome</keyword>
<feature type="transmembrane region" description="Helical" evidence="8">
    <location>
        <begin position="385"/>
        <end position="409"/>
    </location>
</feature>
<dbReference type="Gene3D" id="3.30.70.1440">
    <property type="entry name" value="Multidrug efflux transporter AcrB pore domain"/>
    <property type="match status" value="1"/>
</dbReference>
<keyword evidence="2" id="KW-0813">Transport</keyword>
<evidence type="ECO:0000313" key="10">
    <source>
        <dbReference type="Proteomes" id="UP000237351"/>
    </source>
</evidence>
<evidence type="ECO:0000256" key="7">
    <source>
        <dbReference type="ARBA" id="ARBA00023136"/>
    </source>
</evidence>
<proteinExistence type="predicted"/>
<feature type="transmembrane region" description="Helical" evidence="8">
    <location>
        <begin position="540"/>
        <end position="557"/>
    </location>
</feature>
<evidence type="ECO:0000256" key="6">
    <source>
        <dbReference type="ARBA" id="ARBA00022989"/>
    </source>
</evidence>
<dbReference type="GO" id="GO:0005886">
    <property type="term" value="C:plasma membrane"/>
    <property type="evidence" value="ECO:0007669"/>
    <property type="project" value="UniProtKB-SubCell"/>
</dbReference>
<keyword evidence="4" id="KW-0997">Cell inner membrane</keyword>
<feature type="transmembrane region" description="Helical" evidence="8">
    <location>
        <begin position="996"/>
        <end position="1022"/>
    </location>
</feature>
<dbReference type="RefSeq" id="WP_085784084.1">
    <property type="nucleotide sequence ID" value="NZ_CP008743.1"/>
</dbReference>
<dbReference type="PANTHER" id="PTHR32063">
    <property type="match status" value="1"/>
</dbReference>
<dbReference type="SUPFAM" id="SSF82866">
    <property type="entry name" value="Multidrug efflux transporter AcrB transmembrane domain"/>
    <property type="match status" value="2"/>
</dbReference>
<feature type="transmembrane region" description="Helical" evidence="8">
    <location>
        <begin position="892"/>
        <end position="913"/>
    </location>
</feature>
<feature type="transmembrane region" description="Helical" evidence="8">
    <location>
        <begin position="333"/>
        <end position="352"/>
    </location>
</feature>
<dbReference type="FunFam" id="1.20.1640.10:FF:000001">
    <property type="entry name" value="Efflux pump membrane transporter"/>
    <property type="match status" value="1"/>
</dbReference>
<dbReference type="AlphaFoldDB" id="A0A1W6N425"/>
<dbReference type="STRING" id="1414854.GQ61_04140"/>
<feature type="transmembrane region" description="Helical" evidence="8">
    <location>
        <begin position="462"/>
        <end position="489"/>
    </location>
</feature>
<organism evidence="9 10">
    <name type="scientific">Candidatus Nucleicultrix amoebiphila FS5</name>
    <dbReference type="NCBI Taxonomy" id="1414854"/>
    <lineage>
        <taxon>Bacteria</taxon>
        <taxon>Pseudomonadati</taxon>
        <taxon>Pseudomonadota</taxon>
        <taxon>Alphaproteobacteria</taxon>
        <taxon>Holosporales</taxon>
        <taxon>Candidatus Nucleicultricaceae</taxon>
        <taxon>Candidatus Nucleicultrix</taxon>
    </lineage>
</organism>
<feature type="transmembrane region" description="Helical" evidence="8">
    <location>
        <begin position="430"/>
        <end position="450"/>
    </location>
</feature>
<name>A0A1W6N425_9PROT</name>
<dbReference type="PRINTS" id="PR00702">
    <property type="entry name" value="ACRIFLAVINRP"/>
</dbReference>